<evidence type="ECO:0000256" key="6">
    <source>
        <dbReference type="ARBA" id="ARBA00023002"/>
    </source>
</evidence>
<dbReference type="CDD" id="cd06572">
    <property type="entry name" value="Histidinol_dh"/>
    <property type="match status" value="1"/>
</dbReference>
<accession>A0A2N9K6P9</accession>
<comment type="catalytic activity">
    <reaction evidence="7 8">
        <text>L-histidinol + 2 NAD(+) + H2O = L-histidine + 2 NADH + 3 H(+)</text>
        <dbReference type="Rhea" id="RHEA:20641"/>
        <dbReference type="ChEBI" id="CHEBI:15377"/>
        <dbReference type="ChEBI" id="CHEBI:15378"/>
        <dbReference type="ChEBI" id="CHEBI:57540"/>
        <dbReference type="ChEBI" id="CHEBI:57595"/>
        <dbReference type="ChEBI" id="CHEBI:57699"/>
        <dbReference type="ChEBI" id="CHEBI:57945"/>
        <dbReference type="EC" id="1.1.1.23"/>
    </reaction>
</comment>
<dbReference type="InterPro" id="IPR022695">
    <property type="entry name" value="Histidinol_DH_monofunct"/>
</dbReference>
<feature type="binding site" evidence="8 11">
    <location>
        <position position="187"/>
    </location>
    <ligand>
        <name>NAD(+)</name>
        <dbReference type="ChEBI" id="CHEBI:57540"/>
    </ligand>
</feature>
<feature type="binding site" evidence="8 12">
    <location>
        <position position="255"/>
    </location>
    <ligand>
        <name>substrate</name>
    </ligand>
</feature>
<keyword evidence="8" id="KW-0028">Amino-acid biosynthesis</keyword>
<evidence type="ECO:0000256" key="3">
    <source>
        <dbReference type="ARBA" id="ARBA00012965"/>
    </source>
</evidence>
<feature type="binding site" evidence="8 12">
    <location>
        <position position="233"/>
    </location>
    <ligand>
        <name>substrate</name>
    </ligand>
</feature>
<organism evidence="16 17">
    <name type="scientific">Leuconostoc suionicum</name>
    <dbReference type="NCBI Taxonomy" id="1511761"/>
    <lineage>
        <taxon>Bacteria</taxon>
        <taxon>Bacillati</taxon>
        <taxon>Bacillota</taxon>
        <taxon>Bacilli</taxon>
        <taxon>Lactobacillales</taxon>
        <taxon>Lactobacillaceae</taxon>
        <taxon>Leuconostoc</taxon>
    </lineage>
</organism>
<dbReference type="InterPro" id="IPR001692">
    <property type="entry name" value="Histidinol_DH_CS"/>
</dbReference>
<evidence type="ECO:0000256" key="7">
    <source>
        <dbReference type="ARBA" id="ARBA00049489"/>
    </source>
</evidence>
<feature type="binding site" evidence="8 13">
    <location>
        <position position="357"/>
    </location>
    <ligand>
        <name>Zn(2+)</name>
        <dbReference type="ChEBI" id="CHEBI:29105"/>
    </ligand>
</feature>
<dbReference type="SUPFAM" id="SSF53720">
    <property type="entry name" value="ALDH-like"/>
    <property type="match status" value="1"/>
</dbReference>
<comment type="cofactor">
    <cofactor evidence="8 13">
        <name>Zn(2+)</name>
        <dbReference type="ChEBI" id="CHEBI:29105"/>
    </cofactor>
    <text evidence="8 13">Binds 1 zinc ion per subunit.</text>
</comment>
<feature type="binding site" evidence="8 12">
    <location>
        <position position="258"/>
    </location>
    <ligand>
        <name>substrate</name>
    </ligand>
</feature>
<feature type="binding site" evidence="8 12">
    <location>
        <position position="357"/>
    </location>
    <ligand>
        <name>substrate</name>
    </ligand>
</feature>
<evidence type="ECO:0000256" key="1">
    <source>
        <dbReference type="ARBA" id="ARBA00003850"/>
    </source>
</evidence>
<evidence type="ECO:0000256" key="2">
    <source>
        <dbReference type="ARBA" id="ARBA00010178"/>
    </source>
</evidence>
<dbReference type="FunFam" id="3.40.50.1980:FF:000026">
    <property type="entry name" value="Histidinol dehydrogenase"/>
    <property type="match status" value="1"/>
</dbReference>
<name>A0A2N9K6P9_9LACO</name>
<keyword evidence="5 8" id="KW-0862">Zinc</keyword>
<dbReference type="GO" id="GO:0000105">
    <property type="term" value="P:L-histidine biosynthetic process"/>
    <property type="evidence" value="ECO:0007669"/>
    <property type="project" value="UniProtKB-UniRule"/>
</dbReference>
<feature type="binding site" evidence="8 11">
    <location>
        <position position="126"/>
    </location>
    <ligand>
        <name>NAD(+)</name>
        <dbReference type="ChEBI" id="CHEBI:57540"/>
    </ligand>
</feature>
<comment type="pathway">
    <text evidence="8">Amino-acid biosynthesis; L-histidine biosynthesis; L-histidine from 5-phospho-alpha-D-ribose 1-diphosphate: step 9/9.</text>
</comment>
<dbReference type="PRINTS" id="PR00083">
    <property type="entry name" value="HOLDHDRGNASE"/>
</dbReference>
<proteinExistence type="inferred from homology"/>
<keyword evidence="18" id="KW-1185">Reference proteome</keyword>
<keyword evidence="6 8" id="KW-0560">Oxidoreductase</keyword>
<dbReference type="Proteomes" id="UP000237923">
    <property type="component" value="Unassembled WGS sequence"/>
</dbReference>
<dbReference type="EC" id="1.1.1.23" evidence="3 8"/>
<dbReference type="PROSITE" id="PS00611">
    <property type="entry name" value="HISOL_DEHYDROGENASE"/>
    <property type="match status" value="1"/>
</dbReference>
<protein>
    <recommendedName>
        <fullName evidence="3 8">Histidinol dehydrogenase</fullName>
        <shortName evidence="8">HDH</shortName>
        <ecNumber evidence="3 8">1.1.1.23</ecNumber>
    </recommendedName>
</protein>
<dbReference type="EMBL" id="OKQR01000001">
    <property type="protein sequence ID" value="SPD91048.1"/>
    <property type="molecule type" value="Genomic_DNA"/>
</dbReference>
<dbReference type="UniPathway" id="UPA00031">
    <property type="reaction ID" value="UER00014"/>
</dbReference>
<keyword evidence="4 8" id="KW-0479">Metal-binding</keyword>
<evidence type="ECO:0000256" key="9">
    <source>
        <dbReference type="PIRNR" id="PIRNR000099"/>
    </source>
</evidence>
<feature type="binding site" evidence="8 13">
    <location>
        <position position="255"/>
    </location>
    <ligand>
        <name>Zn(2+)</name>
        <dbReference type="ChEBI" id="CHEBI:29105"/>
    </ligand>
</feature>
<evidence type="ECO:0000256" key="10">
    <source>
        <dbReference type="PIRSR" id="PIRSR000099-1"/>
    </source>
</evidence>
<dbReference type="PANTHER" id="PTHR21256">
    <property type="entry name" value="HISTIDINOL DEHYDROGENASE HDH"/>
    <property type="match status" value="1"/>
</dbReference>
<dbReference type="InterPro" id="IPR016161">
    <property type="entry name" value="Ald_DH/histidinol_DH"/>
</dbReference>
<comment type="function">
    <text evidence="1 8">Catalyzes the sequential NAD-dependent oxidations of L-histidinol to L-histidinaldehyde and then to L-histidine.</text>
</comment>
<evidence type="ECO:0000256" key="8">
    <source>
        <dbReference type="HAMAP-Rule" id="MF_01024"/>
    </source>
</evidence>
<dbReference type="InterPro" id="IPR012131">
    <property type="entry name" value="Hstdl_DH"/>
</dbReference>
<feature type="binding site" evidence="8 13">
    <location>
        <position position="416"/>
    </location>
    <ligand>
        <name>Zn(2+)</name>
        <dbReference type="ChEBI" id="CHEBI:29105"/>
    </ligand>
</feature>
<evidence type="ECO:0000256" key="5">
    <source>
        <dbReference type="ARBA" id="ARBA00022833"/>
    </source>
</evidence>
<reference evidence="16 17" key="1">
    <citation type="submission" date="2018-02" db="EMBL/GenBank/DDBJ databases">
        <authorList>
            <person name="Cohen D.B."/>
            <person name="Kent A.D."/>
        </authorList>
    </citation>
    <scope>NUCLEOTIDE SEQUENCE [LARGE SCALE GENOMIC DNA]</scope>
    <source>
        <strain evidence="16 17">CECT 9216</strain>
    </source>
</reference>
<evidence type="ECO:0000313" key="16">
    <source>
        <dbReference type="EMBL" id="SPE06273.1"/>
    </source>
</evidence>
<dbReference type="PANTHER" id="PTHR21256:SF2">
    <property type="entry name" value="HISTIDINE BIOSYNTHESIS TRIFUNCTIONAL PROTEIN"/>
    <property type="match status" value="1"/>
</dbReference>
<reference evidence="15 18" key="2">
    <citation type="submission" date="2018-02" db="EMBL/GenBank/DDBJ databases">
        <authorList>
            <person name="Rodrigo-Torres L."/>
            <person name="Arahal R. D."/>
            <person name="Lucena T."/>
        </authorList>
    </citation>
    <scope>NUCLEOTIDE SEQUENCE [LARGE SCALE GENOMIC DNA]</scope>
    <source>
        <strain evidence="15 18">CECT 8486</strain>
    </source>
</reference>
<dbReference type="RefSeq" id="WP_072614019.1">
    <property type="nucleotide sequence ID" value="NZ_AP017935.1"/>
</dbReference>
<dbReference type="Gene3D" id="3.40.50.1980">
    <property type="entry name" value="Nitrogenase molybdenum iron protein domain"/>
    <property type="match status" value="2"/>
</dbReference>
<dbReference type="GO" id="GO:0005829">
    <property type="term" value="C:cytosol"/>
    <property type="evidence" value="ECO:0007669"/>
    <property type="project" value="TreeGrafter"/>
</dbReference>
<keyword evidence="8 11" id="KW-0520">NAD</keyword>
<dbReference type="GO" id="GO:0008270">
    <property type="term" value="F:zinc ion binding"/>
    <property type="evidence" value="ECO:0007669"/>
    <property type="project" value="UniProtKB-UniRule"/>
</dbReference>
<dbReference type="GO" id="GO:0051287">
    <property type="term" value="F:NAD binding"/>
    <property type="evidence" value="ECO:0007669"/>
    <property type="project" value="InterPro"/>
</dbReference>
<gene>
    <name evidence="8 16" type="primary">hisD</name>
    <name evidence="15" type="ORF">LES8486_00014</name>
    <name evidence="16" type="ORF">LES9216_00161</name>
</gene>
<sequence>MNIIKNESLEVIKARIRQQTEKTVDPQVEARVADIIKNVRTNGDAALKEYGEKFDGVSLDKLKVTDEQIEEAFNQVDPDVIKALEKAARNIRSFHKLEVGESFEDSPSDGVIRGTKVTPLSAVGIYVPGGTAAYPSSVLMNAIPAKIAGVENIIMVTPPQKDGLNQAVLAAAKIAGVDRIYQVGGAQAIAALAYGTESIPQVDKITGPGNAYVATAKRDVYGQVDIDMIAGPSEIGILADDSARAKDVAADLLSQAEHDVNARAILITNSETLAYEVSEEVEEQLKILPREAIARKAIENNGFIYLVDTVDLMIDLMNAVAPEHLEIQLENAYNYIAKIKNAGSVFLGKYASEPLGDYLAGPNHILPTGGTARFSSPLGVWDFQKRIQYLQYSDKALAADALDVTVLAREEGLEAHARAIESREK</sequence>
<feature type="active site" description="Proton acceptor" evidence="8 10">
    <location>
        <position position="324"/>
    </location>
</feature>
<evidence type="ECO:0000256" key="13">
    <source>
        <dbReference type="PIRSR" id="PIRSR000099-4"/>
    </source>
</evidence>
<feature type="binding site" evidence="8 12">
    <location>
        <position position="416"/>
    </location>
    <ligand>
        <name>substrate</name>
    </ligand>
</feature>
<dbReference type="FunFam" id="3.40.50.1980:FF:000001">
    <property type="entry name" value="Histidinol dehydrogenase"/>
    <property type="match status" value="1"/>
</dbReference>
<evidence type="ECO:0000256" key="12">
    <source>
        <dbReference type="PIRSR" id="PIRSR000099-3"/>
    </source>
</evidence>
<dbReference type="HAMAP" id="MF_01024">
    <property type="entry name" value="HisD"/>
    <property type="match status" value="1"/>
</dbReference>
<dbReference type="Proteomes" id="UP000239237">
    <property type="component" value="Unassembled WGS sequence"/>
</dbReference>
<evidence type="ECO:0000313" key="15">
    <source>
        <dbReference type="EMBL" id="SPD91048.1"/>
    </source>
</evidence>
<evidence type="ECO:0000313" key="18">
    <source>
        <dbReference type="Proteomes" id="UP000239237"/>
    </source>
</evidence>
<dbReference type="KEGG" id="lsu:A6B45_07385"/>
<feature type="binding site" evidence="8 11">
    <location>
        <position position="210"/>
    </location>
    <ligand>
        <name>NAD(+)</name>
        <dbReference type="ChEBI" id="CHEBI:57540"/>
    </ligand>
</feature>
<feature type="binding site" evidence="8 12">
    <location>
        <position position="324"/>
    </location>
    <ligand>
        <name>substrate</name>
    </ligand>
</feature>
<keyword evidence="8" id="KW-0368">Histidine biosynthesis</keyword>
<feature type="binding site" evidence="8 12">
    <location>
        <position position="411"/>
    </location>
    <ligand>
        <name>substrate</name>
    </ligand>
</feature>
<evidence type="ECO:0000256" key="11">
    <source>
        <dbReference type="PIRSR" id="PIRSR000099-2"/>
    </source>
</evidence>
<dbReference type="GO" id="GO:0004399">
    <property type="term" value="F:histidinol dehydrogenase activity"/>
    <property type="evidence" value="ECO:0007669"/>
    <property type="project" value="UniProtKB-UniRule"/>
</dbReference>
<dbReference type="PIRSF" id="PIRSF000099">
    <property type="entry name" value="Histidinol_dh"/>
    <property type="match status" value="1"/>
</dbReference>
<evidence type="ECO:0000313" key="17">
    <source>
        <dbReference type="Proteomes" id="UP000237923"/>
    </source>
</evidence>
<dbReference type="GeneID" id="99674612"/>
<dbReference type="Pfam" id="PF00815">
    <property type="entry name" value="Histidinol_dh"/>
    <property type="match status" value="1"/>
</dbReference>
<evidence type="ECO:0000256" key="4">
    <source>
        <dbReference type="ARBA" id="ARBA00022723"/>
    </source>
</evidence>
<dbReference type="EMBL" id="OKQU01000001">
    <property type="protein sequence ID" value="SPE06273.1"/>
    <property type="molecule type" value="Genomic_DNA"/>
</dbReference>
<feature type="binding site" evidence="8 13">
    <location>
        <position position="258"/>
    </location>
    <ligand>
        <name>Zn(2+)</name>
        <dbReference type="ChEBI" id="CHEBI:29105"/>
    </ligand>
</feature>
<comment type="similarity">
    <text evidence="2 8 9 14">Belongs to the histidinol dehydrogenase family.</text>
</comment>
<dbReference type="NCBIfam" id="TIGR00069">
    <property type="entry name" value="hisD"/>
    <property type="match status" value="1"/>
</dbReference>
<feature type="active site" description="Proton acceptor" evidence="8 10">
    <location>
        <position position="323"/>
    </location>
</feature>
<dbReference type="AlphaFoldDB" id="A0A2N9K6P9"/>
<dbReference type="Gene3D" id="1.20.5.1300">
    <property type="match status" value="1"/>
</dbReference>
<evidence type="ECO:0000256" key="14">
    <source>
        <dbReference type="RuleBase" id="RU004175"/>
    </source>
</evidence>